<dbReference type="InterPro" id="IPR050843">
    <property type="entry name" value="Glycosyl_Hydrlase_38"/>
</dbReference>
<dbReference type="InterPro" id="IPR028995">
    <property type="entry name" value="Glyco_hydro_57/38_cen_sf"/>
</dbReference>
<evidence type="ECO:0000256" key="1">
    <source>
        <dbReference type="ARBA" id="ARBA00009792"/>
    </source>
</evidence>
<dbReference type="PANTHER" id="PTHR11607:SF3">
    <property type="entry name" value="LYSOSOMAL ALPHA-MANNOSIDASE"/>
    <property type="match status" value="1"/>
</dbReference>
<feature type="domain" description="Glycoside hydrolase family 38 central" evidence="8">
    <location>
        <begin position="421"/>
        <end position="498"/>
    </location>
</feature>
<dbReference type="GO" id="GO:0006491">
    <property type="term" value="P:N-glycan processing"/>
    <property type="evidence" value="ECO:0007669"/>
    <property type="project" value="TreeGrafter"/>
</dbReference>
<evidence type="ECO:0000256" key="6">
    <source>
        <dbReference type="ARBA" id="ARBA00023295"/>
    </source>
</evidence>
<keyword evidence="4 7" id="KW-0862">Zinc</keyword>
<comment type="similarity">
    <text evidence="1 7">Belongs to the glycosyl hydrolase 38 family.</text>
</comment>
<keyword evidence="2 7" id="KW-0479">Metal-binding</keyword>
<dbReference type="GO" id="GO:0030246">
    <property type="term" value="F:carbohydrate binding"/>
    <property type="evidence" value="ECO:0007669"/>
    <property type="project" value="InterPro"/>
</dbReference>
<keyword evidence="6 7" id="KW-0326">Glycosidase</keyword>
<evidence type="ECO:0000259" key="8">
    <source>
        <dbReference type="SMART" id="SM00872"/>
    </source>
</evidence>
<accession>A0A210PHI3</accession>
<protein>
    <recommendedName>
        <fullName evidence="7">Alpha-mannosidase</fullName>
        <ecNumber evidence="7">3.2.1.-</ecNumber>
    </recommendedName>
</protein>
<organism evidence="9 10">
    <name type="scientific">Mizuhopecten yessoensis</name>
    <name type="common">Japanese scallop</name>
    <name type="synonym">Patinopecten yessoensis</name>
    <dbReference type="NCBI Taxonomy" id="6573"/>
    <lineage>
        <taxon>Eukaryota</taxon>
        <taxon>Metazoa</taxon>
        <taxon>Spiralia</taxon>
        <taxon>Lophotrochozoa</taxon>
        <taxon>Mollusca</taxon>
        <taxon>Bivalvia</taxon>
        <taxon>Autobranchia</taxon>
        <taxon>Pteriomorphia</taxon>
        <taxon>Pectinida</taxon>
        <taxon>Pectinoidea</taxon>
        <taxon>Pectinidae</taxon>
        <taxon>Mizuhopecten</taxon>
    </lineage>
</organism>
<dbReference type="InterPro" id="IPR015341">
    <property type="entry name" value="Glyco_hydro_38_cen"/>
</dbReference>
<dbReference type="AlphaFoldDB" id="A0A210PHI3"/>
<evidence type="ECO:0000256" key="3">
    <source>
        <dbReference type="ARBA" id="ARBA00022801"/>
    </source>
</evidence>
<dbReference type="GO" id="GO:0000139">
    <property type="term" value="C:Golgi membrane"/>
    <property type="evidence" value="ECO:0007669"/>
    <property type="project" value="TreeGrafter"/>
</dbReference>
<evidence type="ECO:0000256" key="4">
    <source>
        <dbReference type="ARBA" id="ARBA00022833"/>
    </source>
</evidence>
<dbReference type="Pfam" id="PF07748">
    <property type="entry name" value="Glyco_hydro_38C"/>
    <property type="match status" value="1"/>
</dbReference>
<dbReference type="Gene3D" id="2.60.40.1180">
    <property type="entry name" value="Golgi alpha-mannosidase II"/>
    <property type="match status" value="1"/>
</dbReference>
<evidence type="ECO:0000313" key="9">
    <source>
        <dbReference type="EMBL" id="OWF35943.1"/>
    </source>
</evidence>
<dbReference type="InterPro" id="IPR011013">
    <property type="entry name" value="Gal_mutarotase_sf_dom"/>
</dbReference>
<dbReference type="Gene3D" id="3.20.110.10">
    <property type="entry name" value="Glycoside hydrolase 38, N terminal domain"/>
    <property type="match status" value="1"/>
</dbReference>
<evidence type="ECO:0000256" key="2">
    <source>
        <dbReference type="ARBA" id="ARBA00022723"/>
    </source>
</evidence>
<dbReference type="InterPro" id="IPR027291">
    <property type="entry name" value="Glyco_hydro_38_N_sf"/>
</dbReference>
<dbReference type="InterPro" id="IPR000602">
    <property type="entry name" value="Glyco_hydro_38_N"/>
</dbReference>
<dbReference type="Gene3D" id="2.70.98.30">
    <property type="entry name" value="Golgi alpha-mannosidase II, domain 4"/>
    <property type="match status" value="1"/>
</dbReference>
<keyword evidence="10" id="KW-1185">Reference proteome</keyword>
<dbReference type="Pfam" id="PF09261">
    <property type="entry name" value="Alpha-mann_mid"/>
    <property type="match status" value="1"/>
</dbReference>
<dbReference type="GO" id="GO:0046872">
    <property type="term" value="F:metal ion binding"/>
    <property type="evidence" value="ECO:0007669"/>
    <property type="project" value="UniProtKB-KW"/>
</dbReference>
<dbReference type="GO" id="GO:0006013">
    <property type="term" value="P:mannose metabolic process"/>
    <property type="evidence" value="ECO:0007669"/>
    <property type="project" value="InterPro"/>
</dbReference>
<dbReference type="Pfam" id="PF01074">
    <property type="entry name" value="Glyco_hydro_38N"/>
    <property type="match status" value="1"/>
</dbReference>
<comment type="cofactor">
    <cofactor evidence="7">
        <name>Zn(2+)</name>
        <dbReference type="ChEBI" id="CHEBI:29105"/>
    </cofactor>
    <text evidence="7">Binds 1 zinc ion per subunit.</text>
</comment>
<dbReference type="Gene3D" id="1.20.1270.50">
    <property type="entry name" value="Glycoside hydrolase family 38, central domain"/>
    <property type="match status" value="1"/>
</dbReference>
<name>A0A210PHI3_MIZYE</name>
<dbReference type="PANTHER" id="PTHR11607">
    <property type="entry name" value="ALPHA-MANNOSIDASE"/>
    <property type="match status" value="1"/>
</dbReference>
<keyword evidence="5" id="KW-1015">Disulfide bond</keyword>
<dbReference type="SUPFAM" id="SSF88713">
    <property type="entry name" value="Glycoside hydrolase/deacetylase"/>
    <property type="match status" value="1"/>
</dbReference>
<dbReference type="InterPro" id="IPR013780">
    <property type="entry name" value="Glyco_hydro_b"/>
</dbReference>
<dbReference type="SUPFAM" id="SSF88688">
    <property type="entry name" value="Families 57/38 glycoside transferase middle domain"/>
    <property type="match status" value="1"/>
</dbReference>
<dbReference type="STRING" id="6573.A0A210PHI3"/>
<keyword evidence="3 7" id="KW-0378">Hydrolase</keyword>
<evidence type="ECO:0000256" key="7">
    <source>
        <dbReference type="RuleBase" id="RU361199"/>
    </source>
</evidence>
<gene>
    <name evidence="9" type="ORF">KP79_PYT03279</name>
</gene>
<sequence length="1039" mass="118732">MMKCRKRALLSLIVAVLFLIFKLLIWLTQREKPIHPYMTNHPDLQIRDLPLQATKIDRKSTRGKVRARSRVSKDIMDDDVKDNKSSVPDQKEGRVLVLIVPHSHTDPGWLQTLQEYYNTKVKNILDLAVSKLTVRTDMTFIWSETIFLHMWWKEADSVKRSMLKKLVHDGRFEIVAGGWVMPDQAVTHYKALLIQLQIAHEWLTTEFQVSPKVAWSIDPFGHSPTLPYLWSQTGYKLAVTQRVSQKYKSVMASRRQLEFTWRQQWDKAGKTDLFCHVPPYKLYNIEQACGPDPSVCLLLDIKAMPVDLTQVIHKDGTESVIDNLISAVAHQLRKKAANYNHDVVILPLGDDFRYDTDLEWDKMHAVLDIIITYINNNPKFNMMMKYGTLKDYLAEVKNQYNTSGSPLYTGDFLPYTDNGNDYWTGFYSSRPEQKRAIRELQETFHAGSVWNSLSPLTNSRRSRDEMEHVAWTVSLMQHHDAITGTSKAAVVGDYRSRAREDRDLARAVICNSVEKIVKSKSDQESSVNGEEIWKYYEFSLNRPQLLTFSSRTIWYIVFVNSLTQPRHEVISFVIDTSDVSVTNNFGTRVAAQVNPSKESDQAVSFQMYVLQIPVFIEFMSIAIYTISRTATNASGLPHTNIAVRNNHLNAMPFNVFNRMDIKDDLRLSNSYIAAVFCPVNGSLMYVYLKDSDTKIAVRSELLVYNSSRKSGAYIFAPLGDAHNIFSSLPGIFIASGQLSQQIEVTYTGVTLTYSLYNTEGPNAKVIHVTCRVNVNIPEMSDLELILRFVTNIDSRGILYTDNNGFQHTKRKYRRDTPIAANYYPMATDAVIQDSSARFTVHASHAHGVASLHTGELEIMLDRRPTSDDGRGLGQGMMYSNAHVDMLSLQFEKCSTENKRMCISKEMFLPTLDSILINDYLQCPIITIQSNSQYQVKTFKLLSEKLPIDTTIVTMKKKRISSDQLSLRLVLHRRGTVKSGLGNTRDHPINLWSLVKDMYILYVRETSLTFLETKRALQPGEKVYLEPMTMTAFEIGLMTV</sequence>
<dbReference type="InterPro" id="IPR011330">
    <property type="entry name" value="Glyco_hydro/deAcase_b/a-brl"/>
</dbReference>
<dbReference type="EMBL" id="NEDP02076694">
    <property type="protein sequence ID" value="OWF35943.1"/>
    <property type="molecule type" value="Genomic_DNA"/>
</dbReference>
<evidence type="ECO:0000256" key="5">
    <source>
        <dbReference type="ARBA" id="ARBA00023157"/>
    </source>
</evidence>
<dbReference type="SMART" id="SM00872">
    <property type="entry name" value="Alpha-mann_mid"/>
    <property type="match status" value="1"/>
</dbReference>
<dbReference type="EC" id="3.2.1.-" evidence="7"/>
<reference evidence="9 10" key="1">
    <citation type="journal article" date="2017" name="Nat. Ecol. Evol.">
        <title>Scallop genome provides insights into evolution of bilaterian karyotype and development.</title>
        <authorList>
            <person name="Wang S."/>
            <person name="Zhang J."/>
            <person name="Jiao W."/>
            <person name="Li J."/>
            <person name="Xun X."/>
            <person name="Sun Y."/>
            <person name="Guo X."/>
            <person name="Huan P."/>
            <person name="Dong B."/>
            <person name="Zhang L."/>
            <person name="Hu X."/>
            <person name="Sun X."/>
            <person name="Wang J."/>
            <person name="Zhao C."/>
            <person name="Wang Y."/>
            <person name="Wang D."/>
            <person name="Huang X."/>
            <person name="Wang R."/>
            <person name="Lv J."/>
            <person name="Li Y."/>
            <person name="Zhang Z."/>
            <person name="Liu B."/>
            <person name="Lu W."/>
            <person name="Hui Y."/>
            <person name="Liang J."/>
            <person name="Zhou Z."/>
            <person name="Hou R."/>
            <person name="Li X."/>
            <person name="Liu Y."/>
            <person name="Li H."/>
            <person name="Ning X."/>
            <person name="Lin Y."/>
            <person name="Zhao L."/>
            <person name="Xing Q."/>
            <person name="Dou J."/>
            <person name="Li Y."/>
            <person name="Mao J."/>
            <person name="Guo H."/>
            <person name="Dou H."/>
            <person name="Li T."/>
            <person name="Mu C."/>
            <person name="Jiang W."/>
            <person name="Fu Q."/>
            <person name="Fu X."/>
            <person name="Miao Y."/>
            <person name="Liu J."/>
            <person name="Yu Q."/>
            <person name="Li R."/>
            <person name="Liao H."/>
            <person name="Li X."/>
            <person name="Kong Y."/>
            <person name="Jiang Z."/>
            <person name="Chourrout D."/>
            <person name="Li R."/>
            <person name="Bao Z."/>
        </authorList>
    </citation>
    <scope>NUCLEOTIDE SEQUENCE [LARGE SCALE GENOMIC DNA]</scope>
    <source>
        <strain evidence="9 10">PY_sf001</strain>
    </source>
</reference>
<dbReference type="InterPro" id="IPR011682">
    <property type="entry name" value="Glyco_hydro_38_C"/>
</dbReference>
<comment type="caution">
    <text evidence="9">The sequence shown here is derived from an EMBL/GenBank/DDBJ whole genome shotgun (WGS) entry which is preliminary data.</text>
</comment>
<proteinExistence type="inferred from homology"/>
<dbReference type="InterPro" id="IPR037094">
    <property type="entry name" value="Glyco_hydro_38_cen_sf"/>
</dbReference>
<dbReference type="Proteomes" id="UP000242188">
    <property type="component" value="Unassembled WGS sequence"/>
</dbReference>
<dbReference type="OrthoDB" id="10261055at2759"/>
<dbReference type="SUPFAM" id="SSF74650">
    <property type="entry name" value="Galactose mutarotase-like"/>
    <property type="match status" value="1"/>
</dbReference>
<dbReference type="GO" id="GO:0004559">
    <property type="term" value="F:alpha-mannosidase activity"/>
    <property type="evidence" value="ECO:0007669"/>
    <property type="project" value="InterPro"/>
</dbReference>
<evidence type="ECO:0000313" key="10">
    <source>
        <dbReference type="Proteomes" id="UP000242188"/>
    </source>
</evidence>